<protein>
    <submittedName>
        <fullName evidence="2">Uncharacterized protein</fullName>
    </submittedName>
</protein>
<evidence type="ECO:0000313" key="2">
    <source>
        <dbReference type="EMBL" id="KZP04709.1"/>
    </source>
</evidence>
<name>A0A167V736_9AGAM</name>
<sequence>MYECSRPVSRVSYIKFQTTGKIYRTITSSKPQLNHSNTIRFIPPPVNSRPFRDRQIQIDAFFPCLFFAPPFFFGLGLAADASGALSILAAAVFASVFAFTSGLGPVVSERCKNEMMTDPSAPVMTYSSHLGRSSIPL</sequence>
<keyword evidence="3" id="KW-1185">Reference proteome</keyword>
<dbReference type="AlphaFoldDB" id="A0A167V736"/>
<feature type="transmembrane region" description="Helical" evidence="1">
    <location>
        <begin position="58"/>
        <end position="79"/>
    </location>
</feature>
<keyword evidence="1" id="KW-0812">Transmembrane</keyword>
<evidence type="ECO:0000313" key="3">
    <source>
        <dbReference type="Proteomes" id="UP000076532"/>
    </source>
</evidence>
<keyword evidence="1" id="KW-0472">Membrane</keyword>
<organism evidence="2 3">
    <name type="scientific">Athelia psychrophila</name>
    <dbReference type="NCBI Taxonomy" id="1759441"/>
    <lineage>
        <taxon>Eukaryota</taxon>
        <taxon>Fungi</taxon>
        <taxon>Dikarya</taxon>
        <taxon>Basidiomycota</taxon>
        <taxon>Agaricomycotina</taxon>
        <taxon>Agaricomycetes</taxon>
        <taxon>Agaricomycetidae</taxon>
        <taxon>Atheliales</taxon>
        <taxon>Atheliaceae</taxon>
        <taxon>Athelia</taxon>
    </lineage>
</organism>
<reference evidence="2 3" key="1">
    <citation type="journal article" date="2016" name="Mol. Biol. Evol.">
        <title>Comparative Genomics of Early-Diverging Mushroom-Forming Fungi Provides Insights into the Origins of Lignocellulose Decay Capabilities.</title>
        <authorList>
            <person name="Nagy L.G."/>
            <person name="Riley R."/>
            <person name="Tritt A."/>
            <person name="Adam C."/>
            <person name="Daum C."/>
            <person name="Floudas D."/>
            <person name="Sun H."/>
            <person name="Yadav J.S."/>
            <person name="Pangilinan J."/>
            <person name="Larsson K.H."/>
            <person name="Matsuura K."/>
            <person name="Barry K."/>
            <person name="Labutti K."/>
            <person name="Kuo R."/>
            <person name="Ohm R.A."/>
            <person name="Bhattacharya S.S."/>
            <person name="Shirouzu T."/>
            <person name="Yoshinaga Y."/>
            <person name="Martin F.M."/>
            <person name="Grigoriev I.V."/>
            <person name="Hibbett D.S."/>
        </authorList>
    </citation>
    <scope>NUCLEOTIDE SEQUENCE [LARGE SCALE GENOMIC DNA]</scope>
    <source>
        <strain evidence="2 3">CBS 109695</strain>
    </source>
</reference>
<dbReference type="Proteomes" id="UP000076532">
    <property type="component" value="Unassembled WGS sequence"/>
</dbReference>
<accession>A0A167V736</accession>
<keyword evidence="1" id="KW-1133">Transmembrane helix</keyword>
<proteinExistence type="predicted"/>
<gene>
    <name evidence="2" type="ORF">FIBSPDRAFT_385708</name>
</gene>
<dbReference type="EMBL" id="KV417894">
    <property type="protein sequence ID" value="KZP04709.1"/>
    <property type="molecule type" value="Genomic_DNA"/>
</dbReference>
<feature type="transmembrane region" description="Helical" evidence="1">
    <location>
        <begin position="85"/>
        <end position="107"/>
    </location>
</feature>
<evidence type="ECO:0000256" key="1">
    <source>
        <dbReference type="SAM" id="Phobius"/>
    </source>
</evidence>